<dbReference type="InterPro" id="IPR003807">
    <property type="entry name" value="DUF202"/>
</dbReference>
<dbReference type="Proteomes" id="UP001392437">
    <property type="component" value="Unassembled WGS sequence"/>
</dbReference>
<proteinExistence type="predicted"/>
<dbReference type="InterPro" id="IPR018966">
    <property type="entry name" value="VTC_domain"/>
</dbReference>
<reference evidence="10 11" key="1">
    <citation type="submission" date="2023-01" db="EMBL/GenBank/DDBJ databases">
        <title>Analysis of 21 Apiospora genomes using comparative genomics revels a genus with tremendous synthesis potential of carbohydrate active enzymes and secondary metabolites.</title>
        <authorList>
            <person name="Sorensen T."/>
        </authorList>
    </citation>
    <scope>NUCLEOTIDE SEQUENCE [LARGE SCALE GENOMIC DNA]</scope>
    <source>
        <strain evidence="10 11">CBS 117206</strain>
    </source>
</reference>
<evidence type="ECO:0000313" key="10">
    <source>
        <dbReference type="EMBL" id="KAK8130157.1"/>
    </source>
</evidence>
<dbReference type="Pfam" id="PF09359">
    <property type="entry name" value="VTC"/>
    <property type="match status" value="1"/>
</dbReference>
<feature type="transmembrane region" description="Helical" evidence="8">
    <location>
        <begin position="670"/>
        <end position="692"/>
    </location>
</feature>
<dbReference type="CDD" id="cd14480">
    <property type="entry name" value="SPX_VTC2_like"/>
    <property type="match status" value="1"/>
</dbReference>
<dbReference type="InterPro" id="IPR042267">
    <property type="entry name" value="VTC_sf"/>
</dbReference>
<evidence type="ECO:0000256" key="2">
    <source>
        <dbReference type="ARBA" id="ARBA00022554"/>
    </source>
</evidence>
<dbReference type="PANTHER" id="PTHR46140:SF2">
    <property type="entry name" value="VACUOLAR TRANSPORTER CHAPERONE 3 COMPLEX SUBUNIT 3-RELATED"/>
    <property type="match status" value="1"/>
</dbReference>
<evidence type="ECO:0000259" key="9">
    <source>
        <dbReference type="PROSITE" id="PS51382"/>
    </source>
</evidence>
<keyword evidence="11" id="KW-1185">Reference proteome</keyword>
<name>A0AAW0R8F7_9PEZI</name>
<feature type="domain" description="SPX" evidence="9">
    <location>
        <begin position="1"/>
        <end position="150"/>
    </location>
</feature>
<dbReference type="InterPro" id="IPR051572">
    <property type="entry name" value="VTC_Complex_Subunit"/>
</dbReference>
<comment type="subcellular location">
    <subcellularLocation>
        <location evidence="1">Vacuole membrane</location>
        <topology evidence="1">Multi-pass membrane protein</topology>
    </subcellularLocation>
</comment>
<evidence type="ECO:0000256" key="5">
    <source>
        <dbReference type="ARBA" id="ARBA00023136"/>
    </source>
</evidence>
<dbReference type="GO" id="GO:0000329">
    <property type="term" value="C:fungal-type vacuole membrane"/>
    <property type="evidence" value="ECO:0007669"/>
    <property type="project" value="TreeGrafter"/>
</dbReference>
<dbReference type="PROSITE" id="PS51382">
    <property type="entry name" value="SPX"/>
    <property type="match status" value="1"/>
</dbReference>
<organism evidence="10 11">
    <name type="scientific">Apiospora kogelbergensis</name>
    <dbReference type="NCBI Taxonomy" id="1337665"/>
    <lineage>
        <taxon>Eukaryota</taxon>
        <taxon>Fungi</taxon>
        <taxon>Dikarya</taxon>
        <taxon>Ascomycota</taxon>
        <taxon>Pezizomycotina</taxon>
        <taxon>Sordariomycetes</taxon>
        <taxon>Xylariomycetidae</taxon>
        <taxon>Amphisphaeriales</taxon>
        <taxon>Apiosporaceae</taxon>
        <taxon>Apiospora</taxon>
    </lineage>
</organism>
<accession>A0AAW0R8F7</accession>
<gene>
    <name evidence="10" type="ORF">PG999_002537</name>
</gene>
<dbReference type="GO" id="GO:0033254">
    <property type="term" value="C:vacuolar transporter chaperone complex"/>
    <property type="evidence" value="ECO:0007669"/>
    <property type="project" value="TreeGrafter"/>
</dbReference>
<keyword evidence="4 8" id="KW-1133">Transmembrane helix</keyword>
<evidence type="ECO:0000256" key="6">
    <source>
        <dbReference type="SAM" id="Coils"/>
    </source>
</evidence>
<dbReference type="FunFam" id="3.20.100.30:FF:000002">
    <property type="entry name" value="Vacuolar transporter chaperone"/>
    <property type="match status" value="1"/>
</dbReference>
<dbReference type="PANTHER" id="PTHR46140">
    <property type="entry name" value="VACUOLAR TRANSPORTER CHAPERONE 1-RELATED"/>
    <property type="match status" value="1"/>
</dbReference>
<evidence type="ECO:0000256" key="4">
    <source>
        <dbReference type="ARBA" id="ARBA00022989"/>
    </source>
</evidence>
<feature type="coiled-coil region" evidence="6">
    <location>
        <begin position="54"/>
        <end position="121"/>
    </location>
</feature>
<protein>
    <submittedName>
        <fullName evidence="10">VTC domain-containing protein</fullName>
    </submittedName>
</protein>
<dbReference type="GO" id="GO:0006799">
    <property type="term" value="P:polyphosphate biosynthetic process"/>
    <property type="evidence" value="ECO:0007669"/>
    <property type="project" value="UniProtKB-ARBA"/>
</dbReference>
<evidence type="ECO:0000313" key="11">
    <source>
        <dbReference type="Proteomes" id="UP001392437"/>
    </source>
</evidence>
<keyword evidence="5 8" id="KW-0472">Membrane</keyword>
<evidence type="ECO:0000256" key="7">
    <source>
        <dbReference type="SAM" id="MobiDB-lite"/>
    </source>
</evidence>
<feature type="transmembrane region" description="Helical" evidence="8">
    <location>
        <begin position="712"/>
        <end position="732"/>
    </location>
</feature>
<evidence type="ECO:0000256" key="3">
    <source>
        <dbReference type="ARBA" id="ARBA00022692"/>
    </source>
</evidence>
<dbReference type="InterPro" id="IPR004331">
    <property type="entry name" value="SPX_dom"/>
</dbReference>
<dbReference type="EMBL" id="JAQQWP010000002">
    <property type="protein sequence ID" value="KAK8130157.1"/>
    <property type="molecule type" value="Genomic_DNA"/>
</dbReference>
<comment type="caution">
    <text evidence="10">The sequence shown here is derived from an EMBL/GenBank/DDBJ whole genome shotgun (WGS) entry which is preliminary data.</text>
</comment>
<keyword evidence="2" id="KW-0926">Vacuole</keyword>
<dbReference type="Gene3D" id="3.20.100.30">
    <property type="entry name" value="VTC, catalytic tunnel domain"/>
    <property type="match status" value="1"/>
</dbReference>
<evidence type="ECO:0000256" key="1">
    <source>
        <dbReference type="ARBA" id="ARBA00004128"/>
    </source>
</evidence>
<keyword evidence="3 8" id="KW-0812">Transmembrane</keyword>
<dbReference type="AlphaFoldDB" id="A0AAW0R8F7"/>
<sequence length="764" mass="87675">MRFGKTLQQSVYAPWKAQYMDYAKLKDLLRADRKDDEQAWTEEDENQFCDEIFNVQLDKVAKFQEKELATLKDRVEVAFEKLKEMAPTDDKPKSDITNSRLKELKAELDAINNEVKELKKYSSANYTGFLKIVKKHDRKRGDRYKVRPLMRLTLSNRGLNSESAYTPLLRKLSTMYYIIDSHLEEGEQPQLPDLEHQEEVHNGEKYTAQKFWIHPDNLLEVKAMIGRRLPALVYSESSSKEVDGSDDPSITSLYFDNSKFDLYTRKVERQTDTSSFRLRWYGQLSTKPEIMIEQKIIHENGSSEEKKFSIKDKYIKSFIDGNYKMEKTVEKMERQGQDAEQIEAFRNVASQLQEFVTKSKFEPVVRANYTRAAFQKPADDRVRVSIDSNIAFIREDTLDKDRPCRDPQQWHRTDIDNSKMTYPFSNINQSEVSKFPYSVLEIKIKESANRKRPAWVEDLMASHLVHSAPRFSKFAHGVASLFEDHVNNLPFWLSDLETDIRKDPHKAFEEEEQRKVRRAENEHVVGSFLGKQAGSSSYKPAASSPIGKSYMSERVAAEADAARSANAARDESLEEDDATATEGDRNYGTSTSVFPSFSIASYARFKRDRDRAKLPEGVFEPKTWLKNAGPLQIEPKVWLANERTFLKWQHICILLGSLSVGLYTAAGENFLAECMGIAYIVIAVMAGIWGYYMLHRRRNMIVERSGKDFDNSIGPLCVSVALMIALILNFVFAYRAAFAKARGGEDGSSRVGNTTILQYAMGEL</sequence>
<keyword evidence="6" id="KW-0175">Coiled coil</keyword>
<evidence type="ECO:0000256" key="8">
    <source>
        <dbReference type="SAM" id="Phobius"/>
    </source>
</evidence>
<feature type="region of interest" description="Disordered" evidence="7">
    <location>
        <begin position="561"/>
        <end position="587"/>
    </location>
</feature>
<dbReference type="Pfam" id="PF02656">
    <property type="entry name" value="DUF202"/>
    <property type="match status" value="1"/>
</dbReference>